<evidence type="ECO:0008006" key="3">
    <source>
        <dbReference type="Google" id="ProtNLM"/>
    </source>
</evidence>
<accession>A0A9D2TEU6</accession>
<dbReference type="AlphaFoldDB" id="A0A9D2TEU6"/>
<evidence type="ECO:0000313" key="2">
    <source>
        <dbReference type="Proteomes" id="UP000823863"/>
    </source>
</evidence>
<comment type="caution">
    <text evidence="1">The sequence shown here is derived from an EMBL/GenBank/DDBJ whole genome shotgun (WGS) entry which is preliminary data.</text>
</comment>
<sequence>MGKVDTVTKKYLRQNSVFADIFNFYLYEGRQVINPEQLRELDPAELSVPYGADQRGEPIQRYRDLFKALSAMEDQRAAYLLLGIESQDEVHYAAPVRNLLYDALQYARQVDETARIHREKKDYKGRSRGEFLSGFYKEDKLLPVITLVVFFSPQEWDGPRSLREMMATEDTAIRSLLPDYQIHLISPAELSRTDLGKFHTSLGDVLGFIKYSTDKENLMEWFQGERQDAVLGRNEVDVLNTCVNADLKIQPNEEGVTMCQAILEWKADLKEDLRKEITPILRAELRETVTEEVTQEVTEQVTQQVTEQVTQQVTEQVTQQVTEQVTQQVTEHIHLTDLKNLMCNLQITAEQAGAALGISKEELAQLIQKL</sequence>
<reference evidence="1" key="2">
    <citation type="submission" date="2021-04" db="EMBL/GenBank/DDBJ databases">
        <authorList>
            <person name="Gilroy R."/>
        </authorList>
    </citation>
    <scope>NUCLEOTIDE SEQUENCE</scope>
    <source>
        <strain evidence="1">CHK198-12963</strain>
    </source>
</reference>
<name>A0A9D2TEU6_9FIRM</name>
<organism evidence="1 2">
    <name type="scientific">Candidatus Enterocloster excrementigallinarum</name>
    <dbReference type="NCBI Taxonomy" id="2838558"/>
    <lineage>
        <taxon>Bacteria</taxon>
        <taxon>Bacillati</taxon>
        <taxon>Bacillota</taxon>
        <taxon>Clostridia</taxon>
        <taxon>Lachnospirales</taxon>
        <taxon>Lachnospiraceae</taxon>
        <taxon>Enterocloster</taxon>
    </lineage>
</organism>
<reference evidence="1" key="1">
    <citation type="journal article" date="2021" name="PeerJ">
        <title>Extensive microbial diversity within the chicken gut microbiome revealed by metagenomics and culture.</title>
        <authorList>
            <person name="Gilroy R."/>
            <person name="Ravi A."/>
            <person name="Getino M."/>
            <person name="Pursley I."/>
            <person name="Horton D.L."/>
            <person name="Alikhan N.F."/>
            <person name="Baker D."/>
            <person name="Gharbi K."/>
            <person name="Hall N."/>
            <person name="Watson M."/>
            <person name="Adriaenssens E.M."/>
            <person name="Foster-Nyarko E."/>
            <person name="Jarju S."/>
            <person name="Secka A."/>
            <person name="Antonio M."/>
            <person name="Oren A."/>
            <person name="Chaudhuri R.R."/>
            <person name="La Ragione R."/>
            <person name="Hildebrand F."/>
            <person name="Pallen M.J."/>
        </authorList>
    </citation>
    <scope>NUCLEOTIDE SEQUENCE</scope>
    <source>
        <strain evidence="1">CHK198-12963</strain>
    </source>
</reference>
<proteinExistence type="predicted"/>
<protein>
    <recommendedName>
        <fullName evidence="3">Transposase (putative) YhgA-like domain-containing protein</fullName>
    </recommendedName>
</protein>
<gene>
    <name evidence="1" type="ORF">H9931_07215</name>
</gene>
<dbReference type="Proteomes" id="UP000823863">
    <property type="component" value="Unassembled WGS sequence"/>
</dbReference>
<dbReference type="EMBL" id="DWWB01000037">
    <property type="protein sequence ID" value="HJC66491.1"/>
    <property type="molecule type" value="Genomic_DNA"/>
</dbReference>
<evidence type="ECO:0000313" key="1">
    <source>
        <dbReference type="EMBL" id="HJC66491.1"/>
    </source>
</evidence>